<accession>A0A660SD33</accession>
<proteinExistence type="predicted"/>
<protein>
    <submittedName>
        <fullName evidence="1">Uncharacterized protein</fullName>
    </submittedName>
</protein>
<dbReference type="Proteomes" id="UP000268469">
    <property type="component" value="Unassembled WGS sequence"/>
</dbReference>
<reference evidence="1 2" key="1">
    <citation type="submission" date="2018-06" db="EMBL/GenBank/DDBJ databases">
        <title>Extensive metabolic versatility and redundancy in microbially diverse, dynamic hydrothermal sediments.</title>
        <authorList>
            <person name="Dombrowski N."/>
            <person name="Teske A."/>
            <person name="Baker B.J."/>
        </authorList>
    </citation>
    <scope>NUCLEOTIDE SEQUENCE [LARGE SCALE GENOMIC DNA]</scope>
    <source>
        <strain evidence="1">B36_G15</strain>
    </source>
</reference>
<gene>
    <name evidence="1" type="ORF">DRP53_10125</name>
</gene>
<sequence>MVLILLGLIRFQYFRPLRPVLLHFSHPTTTHLRIDPILEEDLIGPGIEEIRFDSLPTGLYLSTTDFDTVIIVVSELRISMVTGPDSIGLLATFSHHPQPGVFILTPDGPTLTGEDGMVTISKRSGYLFASYEGHSYLGRMERWEERPTAEIELIPLGEWNNHFHLLLHLPTTSGRLIVFAGDHRYHRHLKGDRSGLVIDSIPLPFDRLVVVADDKRLAFPFPRPRPKKKTPILLAHYGYHPGDTLNGVVDIGGRLTIIDPHESRFEVDGPFFSLPLSTPGRYLVTAASETTSFWVGPRGELSPSPLPISIRVDSTTQTLWIITPLPHHYLPYYLNGRFGAVMIDKGRGRISGLRFGRNEFAILNHHLFFVIPRPISIRRGDHSLQIEFPGAIVALIEKGDLRSVEKGYLQMTLDLPRHGCSVRIFGVDSTGITHETIEHD</sequence>
<evidence type="ECO:0000313" key="1">
    <source>
        <dbReference type="EMBL" id="RKX68725.1"/>
    </source>
</evidence>
<organism evidence="1 2">
    <name type="scientific">candidate division WOR-3 bacterium</name>
    <dbReference type="NCBI Taxonomy" id="2052148"/>
    <lineage>
        <taxon>Bacteria</taxon>
        <taxon>Bacteria division WOR-3</taxon>
    </lineage>
</organism>
<dbReference type="AlphaFoldDB" id="A0A660SD33"/>
<name>A0A660SD33_UNCW3</name>
<evidence type="ECO:0000313" key="2">
    <source>
        <dbReference type="Proteomes" id="UP000268469"/>
    </source>
</evidence>
<comment type="caution">
    <text evidence="1">The sequence shown here is derived from an EMBL/GenBank/DDBJ whole genome shotgun (WGS) entry which is preliminary data.</text>
</comment>
<dbReference type="EMBL" id="QNBE01000135">
    <property type="protein sequence ID" value="RKX68725.1"/>
    <property type="molecule type" value="Genomic_DNA"/>
</dbReference>